<dbReference type="InterPro" id="IPR057744">
    <property type="entry name" value="OTAase-like"/>
</dbReference>
<dbReference type="SUPFAM" id="SSF51338">
    <property type="entry name" value="Composite domain of metallo-dependent hydrolases"/>
    <property type="match status" value="2"/>
</dbReference>
<evidence type="ECO:0000313" key="4">
    <source>
        <dbReference type="Proteomes" id="UP001501352"/>
    </source>
</evidence>
<comment type="caution">
    <text evidence="3">The sequence shown here is derived from an EMBL/GenBank/DDBJ whole genome shotgun (WGS) entry which is preliminary data.</text>
</comment>
<dbReference type="InterPro" id="IPR032466">
    <property type="entry name" value="Metal_Hydrolase"/>
</dbReference>
<dbReference type="Gene3D" id="2.30.40.10">
    <property type="entry name" value="Urease, subunit C, domain 1"/>
    <property type="match status" value="1"/>
</dbReference>
<dbReference type="InterPro" id="IPR011059">
    <property type="entry name" value="Metal-dep_hydrolase_composite"/>
</dbReference>
<dbReference type="CDD" id="cd01299">
    <property type="entry name" value="Met_dep_hydrolase_A"/>
    <property type="match status" value="1"/>
</dbReference>
<dbReference type="InterPro" id="IPR006680">
    <property type="entry name" value="Amidohydro-rel"/>
</dbReference>
<dbReference type="Proteomes" id="UP001501352">
    <property type="component" value="Unassembled WGS sequence"/>
</dbReference>
<evidence type="ECO:0000259" key="2">
    <source>
        <dbReference type="Pfam" id="PF01979"/>
    </source>
</evidence>
<evidence type="ECO:0000313" key="3">
    <source>
        <dbReference type="EMBL" id="GAA0618554.1"/>
    </source>
</evidence>
<dbReference type="RefSeq" id="WP_343791782.1">
    <property type="nucleotide sequence ID" value="NZ_BAAAGA010000002.1"/>
</dbReference>
<keyword evidence="4" id="KW-1185">Reference proteome</keyword>
<accession>A0ABN1GSW8</accession>
<feature type="domain" description="Amidohydrolase-related" evidence="2">
    <location>
        <begin position="84"/>
        <end position="432"/>
    </location>
</feature>
<protein>
    <submittedName>
        <fullName evidence="3">Amidohydrolase family protein</fullName>
    </submittedName>
</protein>
<reference evidence="3 4" key="1">
    <citation type="journal article" date="2019" name="Int. J. Syst. Evol. Microbiol.">
        <title>The Global Catalogue of Microorganisms (GCM) 10K type strain sequencing project: providing services to taxonomists for standard genome sequencing and annotation.</title>
        <authorList>
            <consortium name="The Broad Institute Genomics Platform"/>
            <consortium name="The Broad Institute Genome Sequencing Center for Infectious Disease"/>
            <person name="Wu L."/>
            <person name="Ma J."/>
        </authorList>
    </citation>
    <scope>NUCLEOTIDE SEQUENCE [LARGE SCALE GENOMIC DNA]</scope>
    <source>
        <strain evidence="3 4">JCM 12928</strain>
    </source>
</reference>
<organism evidence="3 4">
    <name type="scientific">Brevundimonas kwangchunensis</name>
    <dbReference type="NCBI Taxonomy" id="322163"/>
    <lineage>
        <taxon>Bacteria</taxon>
        <taxon>Pseudomonadati</taxon>
        <taxon>Pseudomonadota</taxon>
        <taxon>Alphaproteobacteria</taxon>
        <taxon>Caulobacterales</taxon>
        <taxon>Caulobacteraceae</taxon>
        <taxon>Brevundimonas</taxon>
    </lineage>
</organism>
<evidence type="ECO:0000256" key="1">
    <source>
        <dbReference type="SAM" id="SignalP"/>
    </source>
</evidence>
<feature type="chain" id="PRO_5046727126" evidence="1">
    <location>
        <begin position="26"/>
        <end position="441"/>
    </location>
</feature>
<dbReference type="PANTHER" id="PTHR43135">
    <property type="entry name" value="ALPHA-D-RIBOSE 1-METHYLPHOSPHONATE 5-TRIPHOSPHATE DIPHOSPHATASE"/>
    <property type="match status" value="1"/>
</dbReference>
<dbReference type="Gene3D" id="3.20.20.140">
    <property type="entry name" value="Metal-dependent hydrolases"/>
    <property type="match status" value="1"/>
</dbReference>
<feature type="signal peptide" evidence="1">
    <location>
        <begin position="1"/>
        <end position="25"/>
    </location>
</feature>
<dbReference type="PANTHER" id="PTHR43135:SF3">
    <property type="entry name" value="ALPHA-D-RIBOSE 1-METHYLPHOSPHONATE 5-TRIPHOSPHATE DIPHOSPHATASE"/>
    <property type="match status" value="1"/>
</dbReference>
<keyword evidence="1" id="KW-0732">Signal</keyword>
<proteinExistence type="predicted"/>
<sequence>MTSRLATTAAAFAFLAAALPTLAEAQGAPRPVVLVRAGNLFDSEAGRMVGARDILIRGERIAEVGEGLAAPEGATVIDLRRCSVIPGLIDAHTHLLLEQRSGEGLSDVAARDQAVQGDVYRALTAAGRAREYLDAGFTTVRDLGNSGRFLDLMLERAVNDGRVAGPRIYGSGPGLAPAGGQMEPMPGDPHDLVNGEYRIVTGVEDARAAVREAIARGADVIKMYPEATPQRTRLSVEEIAAIVSEAKRHNIPVAAHATSDASIREAVEAGVTSIEHAYEISDETLRLMARKGVWLVPTDPSLEMALEFTRSWPQQPPREEVDRHLQGGRDRLMRAHRAGVRIALGSDLYFPYAPGRGAGSRGTMDGYVEAGLTPTQALQSATWEAGRMLGDDGLGVVRPRAFADLVAVDGDPTQGLGPLRTPRTVMKGGRVVAGSPDGCGG</sequence>
<dbReference type="InterPro" id="IPR051781">
    <property type="entry name" value="Metallo-dep_Hydrolase"/>
</dbReference>
<gene>
    <name evidence="3" type="ORF">GCM10009422_12420</name>
</gene>
<name>A0ABN1GSW8_9CAUL</name>
<dbReference type="Pfam" id="PF01979">
    <property type="entry name" value="Amidohydro_1"/>
    <property type="match status" value="1"/>
</dbReference>
<dbReference type="EMBL" id="BAAAGA010000002">
    <property type="protein sequence ID" value="GAA0618554.1"/>
    <property type="molecule type" value="Genomic_DNA"/>
</dbReference>
<dbReference type="SUPFAM" id="SSF51556">
    <property type="entry name" value="Metallo-dependent hydrolases"/>
    <property type="match status" value="1"/>
</dbReference>